<evidence type="ECO:0000256" key="6">
    <source>
        <dbReference type="ARBA" id="ARBA00023136"/>
    </source>
</evidence>
<feature type="transmembrane region" description="Helical" evidence="7">
    <location>
        <begin position="237"/>
        <end position="258"/>
    </location>
</feature>
<feature type="transmembrane region" description="Helical" evidence="7">
    <location>
        <begin position="270"/>
        <end position="291"/>
    </location>
</feature>
<dbReference type="InterPro" id="IPR029044">
    <property type="entry name" value="Nucleotide-diphossugar_trans"/>
</dbReference>
<dbReference type="InterPro" id="IPR050256">
    <property type="entry name" value="Glycosyltransferase_2"/>
</dbReference>
<keyword evidence="3 9" id="KW-0808">Transferase</keyword>
<evidence type="ECO:0000256" key="1">
    <source>
        <dbReference type="ARBA" id="ARBA00004141"/>
    </source>
</evidence>
<comment type="caution">
    <text evidence="9">The sequence shown here is derived from an EMBL/GenBank/DDBJ whole genome shotgun (WGS) entry which is preliminary data.</text>
</comment>
<dbReference type="Gene3D" id="3.90.550.10">
    <property type="entry name" value="Spore Coat Polysaccharide Biosynthesis Protein SpsA, Chain A"/>
    <property type="match status" value="1"/>
</dbReference>
<dbReference type="RefSeq" id="WP_305005486.1">
    <property type="nucleotide sequence ID" value="NZ_JAUQSY010000003.1"/>
</dbReference>
<keyword evidence="10" id="KW-1185">Reference proteome</keyword>
<keyword evidence="2 9" id="KW-0328">Glycosyltransferase</keyword>
<keyword evidence="4 7" id="KW-0812">Transmembrane</keyword>
<evidence type="ECO:0000313" key="10">
    <source>
        <dbReference type="Proteomes" id="UP001176429"/>
    </source>
</evidence>
<name>A0ABT9B7B2_9BACT</name>
<gene>
    <name evidence="9" type="ORF">Q5H93_05450</name>
</gene>
<dbReference type="InterPro" id="IPR001173">
    <property type="entry name" value="Glyco_trans_2-like"/>
</dbReference>
<dbReference type="PANTHER" id="PTHR48090">
    <property type="entry name" value="UNDECAPRENYL-PHOSPHATE 4-DEOXY-4-FORMAMIDO-L-ARABINOSE TRANSFERASE-RELATED"/>
    <property type="match status" value="1"/>
</dbReference>
<evidence type="ECO:0000256" key="2">
    <source>
        <dbReference type="ARBA" id="ARBA00022676"/>
    </source>
</evidence>
<comment type="subcellular location">
    <subcellularLocation>
        <location evidence="1">Membrane</location>
        <topology evidence="1">Multi-pass membrane protein</topology>
    </subcellularLocation>
</comment>
<feature type="domain" description="Glycosyltransferase 2-like" evidence="8">
    <location>
        <begin position="9"/>
        <end position="161"/>
    </location>
</feature>
<keyword evidence="5 7" id="KW-1133">Transmembrane helix</keyword>
<organism evidence="9 10">
    <name type="scientific">Hymenobacter aranciens</name>
    <dbReference type="NCBI Taxonomy" id="3063996"/>
    <lineage>
        <taxon>Bacteria</taxon>
        <taxon>Pseudomonadati</taxon>
        <taxon>Bacteroidota</taxon>
        <taxon>Cytophagia</taxon>
        <taxon>Cytophagales</taxon>
        <taxon>Hymenobacteraceae</taxon>
        <taxon>Hymenobacter</taxon>
    </lineage>
</organism>
<dbReference type="EMBL" id="JAUQSY010000003">
    <property type="protein sequence ID" value="MDO7874170.1"/>
    <property type="molecule type" value="Genomic_DNA"/>
</dbReference>
<protein>
    <submittedName>
        <fullName evidence="9">Glycosyltransferase family 2 protein</fullName>
        <ecNumber evidence="9">2.4.-.-</ecNumber>
    </submittedName>
</protein>
<keyword evidence="6 7" id="KW-0472">Membrane</keyword>
<sequence length="320" mass="36129">MGTSTPLFSIVSPVYRAEALLDELVRRIQASVSPLTEHYEIILVDDRGPDNSWQRIEEQAARDPRVRGVRLSRNFGQHKAITAGLEQARGEWIVVMDCDLQDQPEEIPALYQYAIQENYDLVFARRVERQDSWLKRMGSRLFYQTLSYLTETKQDAAVANFGIYHRKVVAAVLSMRESIRYFPTMVRWVGFRAGGLPVAHAERPEGSSSYNLSRLLNLALDIILAYSDKPLRLTVKLGLAISATAFLFVLVTLVRYLLGHTWEPGYASLIVSVWLFAGLLLSVLGMVGLYIGKTFEQVKNRPIYVVDVRTDAAPDSTLTS</sequence>
<dbReference type="GO" id="GO:0016757">
    <property type="term" value="F:glycosyltransferase activity"/>
    <property type="evidence" value="ECO:0007669"/>
    <property type="project" value="UniProtKB-KW"/>
</dbReference>
<dbReference type="Pfam" id="PF00535">
    <property type="entry name" value="Glycos_transf_2"/>
    <property type="match status" value="1"/>
</dbReference>
<evidence type="ECO:0000256" key="4">
    <source>
        <dbReference type="ARBA" id="ARBA00022692"/>
    </source>
</evidence>
<evidence type="ECO:0000256" key="7">
    <source>
        <dbReference type="SAM" id="Phobius"/>
    </source>
</evidence>
<dbReference type="SUPFAM" id="SSF53448">
    <property type="entry name" value="Nucleotide-diphospho-sugar transferases"/>
    <property type="match status" value="1"/>
</dbReference>
<dbReference type="EC" id="2.4.-.-" evidence="9"/>
<evidence type="ECO:0000259" key="8">
    <source>
        <dbReference type="Pfam" id="PF00535"/>
    </source>
</evidence>
<evidence type="ECO:0000256" key="5">
    <source>
        <dbReference type="ARBA" id="ARBA00022989"/>
    </source>
</evidence>
<reference evidence="9" key="1">
    <citation type="submission" date="2023-07" db="EMBL/GenBank/DDBJ databases">
        <authorList>
            <person name="Kim M.K."/>
        </authorList>
    </citation>
    <scope>NUCLEOTIDE SEQUENCE</scope>
    <source>
        <strain evidence="9">ASUV-10-1</strain>
    </source>
</reference>
<evidence type="ECO:0000256" key="3">
    <source>
        <dbReference type="ARBA" id="ARBA00022679"/>
    </source>
</evidence>
<accession>A0ABT9B7B2</accession>
<dbReference type="PANTHER" id="PTHR48090:SF1">
    <property type="entry name" value="PROPHAGE BACTOPRENOL GLUCOSYL TRANSFERASE HOMOLOG"/>
    <property type="match status" value="1"/>
</dbReference>
<proteinExistence type="predicted"/>
<evidence type="ECO:0000313" key="9">
    <source>
        <dbReference type="EMBL" id="MDO7874170.1"/>
    </source>
</evidence>
<dbReference type="CDD" id="cd04187">
    <property type="entry name" value="DPM1_like_bac"/>
    <property type="match status" value="1"/>
</dbReference>
<dbReference type="Proteomes" id="UP001176429">
    <property type="component" value="Unassembled WGS sequence"/>
</dbReference>